<keyword evidence="1 2" id="KW-0238">DNA-binding</keyword>
<protein>
    <submittedName>
        <fullName evidence="4">TetR/AcrR family transcriptional regulator</fullName>
    </submittedName>
</protein>
<dbReference type="EMBL" id="CP093313">
    <property type="protein sequence ID" value="UWZ86166.1"/>
    <property type="molecule type" value="Genomic_DNA"/>
</dbReference>
<evidence type="ECO:0000313" key="5">
    <source>
        <dbReference type="Proteomes" id="UP001059380"/>
    </source>
</evidence>
<feature type="DNA-binding region" description="H-T-H motif" evidence="2">
    <location>
        <begin position="21"/>
        <end position="40"/>
    </location>
</feature>
<dbReference type="InterPro" id="IPR001647">
    <property type="entry name" value="HTH_TetR"/>
</dbReference>
<evidence type="ECO:0000256" key="2">
    <source>
        <dbReference type="PROSITE-ProRule" id="PRU00335"/>
    </source>
</evidence>
<dbReference type="GO" id="GO:0003700">
    <property type="term" value="F:DNA-binding transcription factor activity"/>
    <property type="evidence" value="ECO:0007669"/>
    <property type="project" value="TreeGrafter"/>
</dbReference>
<evidence type="ECO:0000256" key="1">
    <source>
        <dbReference type="ARBA" id="ARBA00023125"/>
    </source>
</evidence>
<dbReference type="InterPro" id="IPR009057">
    <property type="entry name" value="Homeodomain-like_sf"/>
</dbReference>
<keyword evidence="5" id="KW-1185">Reference proteome</keyword>
<dbReference type="GO" id="GO:0000976">
    <property type="term" value="F:transcription cis-regulatory region binding"/>
    <property type="evidence" value="ECO:0007669"/>
    <property type="project" value="TreeGrafter"/>
</dbReference>
<dbReference type="SUPFAM" id="SSF46689">
    <property type="entry name" value="Homeodomain-like"/>
    <property type="match status" value="1"/>
</dbReference>
<dbReference type="RefSeq" id="WP_260795810.1">
    <property type="nucleotide sequence ID" value="NZ_CP093313.1"/>
</dbReference>
<organism evidence="4 5">
    <name type="scientific">Occallatibacter riparius</name>
    <dbReference type="NCBI Taxonomy" id="1002689"/>
    <lineage>
        <taxon>Bacteria</taxon>
        <taxon>Pseudomonadati</taxon>
        <taxon>Acidobacteriota</taxon>
        <taxon>Terriglobia</taxon>
        <taxon>Terriglobales</taxon>
        <taxon>Acidobacteriaceae</taxon>
        <taxon>Occallatibacter</taxon>
    </lineage>
</organism>
<dbReference type="InterPro" id="IPR041669">
    <property type="entry name" value="TetR_C_15"/>
</dbReference>
<accession>A0A9J7BY96</accession>
<dbReference type="AlphaFoldDB" id="A0A9J7BY96"/>
<dbReference type="Gene3D" id="1.10.357.10">
    <property type="entry name" value="Tetracycline Repressor, domain 2"/>
    <property type="match status" value="1"/>
</dbReference>
<name>A0A9J7BY96_9BACT</name>
<proteinExistence type="predicted"/>
<dbReference type="KEGG" id="orp:MOP44_09510"/>
<feature type="domain" description="HTH tetR-type" evidence="3">
    <location>
        <begin position="1"/>
        <end position="58"/>
    </location>
</feature>
<dbReference type="Proteomes" id="UP001059380">
    <property type="component" value="Chromosome"/>
</dbReference>
<reference evidence="4" key="1">
    <citation type="submission" date="2021-04" db="EMBL/GenBank/DDBJ databases">
        <title>Phylogenetic analysis of Acidobacteriaceae.</title>
        <authorList>
            <person name="Qiu L."/>
            <person name="Zhang Q."/>
        </authorList>
    </citation>
    <scope>NUCLEOTIDE SEQUENCE</scope>
    <source>
        <strain evidence="4">DSM 25168</strain>
    </source>
</reference>
<dbReference type="PANTHER" id="PTHR30055:SF201">
    <property type="entry name" value="TRANSCRIPTIONAL REGULATORY PROTEIN"/>
    <property type="match status" value="1"/>
</dbReference>
<dbReference type="Pfam" id="PF00440">
    <property type="entry name" value="TetR_N"/>
    <property type="match status" value="1"/>
</dbReference>
<evidence type="ECO:0000313" key="4">
    <source>
        <dbReference type="EMBL" id="UWZ86166.1"/>
    </source>
</evidence>
<sequence length="186" mass="20009">MDAILSATVQVLLAVGQENLTTTRVAARAGVSVGTLYQYFPNKQALLRAVLERHLGEVVSAVQRACLEHHGRPLEEMASGLVNGFLDAKLKNVRTSTALYAIANDVDGARIGREMASRACDAVAGMLATAPVQFCTEPLRLAEMLYGVFTGTARRLIESPAPHKLQESYRAELIRLAAAYLAASAR</sequence>
<dbReference type="PANTHER" id="PTHR30055">
    <property type="entry name" value="HTH-TYPE TRANSCRIPTIONAL REGULATOR RUTR"/>
    <property type="match status" value="1"/>
</dbReference>
<dbReference type="PROSITE" id="PS50977">
    <property type="entry name" value="HTH_TETR_2"/>
    <property type="match status" value="1"/>
</dbReference>
<dbReference type="InterPro" id="IPR050109">
    <property type="entry name" value="HTH-type_TetR-like_transc_reg"/>
</dbReference>
<dbReference type="PRINTS" id="PR00455">
    <property type="entry name" value="HTHTETR"/>
</dbReference>
<dbReference type="Pfam" id="PF17918">
    <property type="entry name" value="TetR_C_15"/>
    <property type="match status" value="1"/>
</dbReference>
<gene>
    <name evidence="4" type="ORF">MOP44_09510</name>
</gene>
<evidence type="ECO:0000259" key="3">
    <source>
        <dbReference type="PROSITE" id="PS50977"/>
    </source>
</evidence>